<dbReference type="InterPro" id="IPR055826">
    <property type="entry name" value="DUF7402"/>
</dbReference>
<keyword evidence="3" id="KW-1185">Reference proteome</keyword>
<dbReference type="Proteomes" id="UP000346198">
    <property type="component" value="Unassembled WGS sequence"/>
</dbReference>
<dbReference type="SUPFAM" id="SSF49785">
    <property type="entry name" value="Galactose-binding domain-like"/>
    <property type="match status" value="1"/>
</dbReference>
<dbReference type="RefSeq" id="WP_136060281.1">
    <property type="nucleotide sequence ID" value="NZ_CAAHFH010000001.1"/>
</dbReference>
<accession>A0A6C2UFY6</accession>
<proteinExistence type="predicted"/>
<dbReference type="AlphaFoldDB" id="A0A6C2UFY6"/>
<name>A0A6C2UFY6_9BACT</name>
<evidence type="ECO:0000313" key="2">
    <source>
        <dbReference type="EMBL" id="VGO18829.1"/>
    </source>
</evidence>
<dbReference type="Pfam" id="PF24135">
    <property type="entry name" value="DUF7402"/>
    <property type="match status" value="1"/>
</dbReference>
<gene>
    <name evidence="2" type="ORF">SCARR_00882</name>
</gene>
<dbReference type="EMBL" id="CAAHFH010000001">
    <property type="protein sequence ID" value="VGO18829.1"/>
    <property type="molecule type" value="Genomic_DNA"/>
</dbReference>
<organism evidence="2 3">
    <name type="scientific">Pontiella sulfatireligans</name>
    <dbReference type="NCBI Taxonomy" id="2750658"/>
    <lineage>
        <taxon>Bacteria</taxon>
        <taxon>Pseudomonadati</taxon>
        <taxon>Kiritimatiellota</taxon>
        <taxon>Kiritimatiellia</taxon>
        <taxon>Kiritimatiellales</taxon>
        <taxon>Pontiellaceae</taxon>
        <taxon>Pontiella</taxon>
    </lineage>
</organism>
<evidence type="ECO:0000259" key="1">
    <source>
        <dbReference type="Pfam" id="PF24135"/>
    </source>
</evidence>
<evidence type="ECO:0000313" key="3">
    <source>
        <dbReference type="Proteomes" id="UP000346198"/>
    </source>
</evidence>
<feature type="domain" description="DUF7402" evidence="1">
    <location>
        <begin position="477"/>
        <end position="607"/>
    </location>
</feature>
<dbReference type="InterPro" id="IPR008979">
    <property type="entry name" value="Galactose-bd-like_sf"/>
</dbReference>
<reference evidence="2 3" key="1">
    <citation type="submission" date="2019-04" db="EMBL/GenBank/DDBJ databases">
        <authorList>
            <person name="Van Vliet M D."/>
        </authorList>
    </citation>
    <scope>NUCLEOTIDE SEQUENCE [LARGE SCALE GENOMIC DNA]</scope>
    <source>
        <strain evidence="2 3">F21</strain>
    </source>
</reference>
<protein>
    <recommendedName>
        <fullName evidence="1">DUF7402 domain-containing protein</fullName>
    </recommendedName>
</protein>
<dbReference type="Gene3D" id="2.60.120.260">
    <property type="entry name" value="Galactose-binding domain-like"/>
    <property type="match status" value="1"/>
</dbReference>
<sequence length="609" mass="67484">MMNNISKVFISIILPAVVCAAKEEAVQYRLVKHPRHIPDGYVWKSEVPEDCPFEKSELFDRIYITGEFSDYLTGDTFYPSWADDGNLYSPWTDGCTDDLISWSFSGRGEKATTGHAVMIGDDPLNLIITNPSPPKVASALPFQGRYPAGSLVHDGVWYYGTYCLTSGYSNQFANPKHNGFSYNWPVLGPLPGFQISHDYGRTWAPSPLTPADPLFPEPKKLGGAVKMGAPHFVDFGKNMQYSPDGKAYLVAMGAVDDDPKPRPCIKPKTGQAYEIAEQCPGDAGCKHANLSWISADQIYLARVTPSPETINDVNAYEFFGGHDAEGNPVWSRDFDDLKPLLEWNNNMGCVTVSYFPPLKKYIMCVTDGWPTVAEMDSYILEADELTGPWRIITYLENFGEQSYFLNFPSKFIGDDGKTAWLCHSANFSMGRNGHKFGVKPEGGRYGLSLHQIRFLSKGELVPEPVDKRDPDILEKSIAGTAQVSVSSTLPGTSAEAAVDGKIESEGWAALNENAGGWLKLKWEKKQTVGRIVLFNRFAGRGQVTSGLLLFSDGTFIHVDRSLPLFGYCYGLEISFEPRKVDWVKFIGLTSYRKSKTKTLGLSEIGVFAE</sequence>